<dbReference type="Gene3D" id="3.80.10.10">
    <property type="entry name" value="Ribonuclease Inhibitor"/>
    <property type="match status" value="1"/>
</dbReference>
<proteinExistence type="predicted"/>
<dbReference type="EMBL" id="JBHTMK010000008">
    <property type="protein sequence ID" value="MFD1365171.1"/>
    <property type="molecule type" value="Genomic_DNA"/>
</dbReference>
<keyword evidence="2" id="KW-1185">Reference proteome</keyword>
<sequence>MAFDAMPQDTDSPGWRRLLTLIDEAAADGREVFQPFTEMSFDERLKVVTLPPTIAKLTEVRRLVLYNTRLVRLPPEIGAMTNLEEFWPYQSHRLRWFPYEVTRCLRLRDSSVSTRVLYGNFRNGSSFPHLSPVTTIDRPDRLDPAVRGVDAVRTCSVCDGPVNRELHQVWISLRVATDVLPLLVNACSATCVASLPQPAPGYLSTPHTGCPRLEPPGSFW</sequence>
<evidence type="ECO:0000313" key="2">
    <source>
        <dbReference type="Proteomes" id="UP001597183"/>
    </source>
</evidence>
<gene>
    <name evidence="1" type="ORF">ACFQ5G_07440</name>
</gene>
<organism evidence="1 2">
    <name type="scientific">Actinoplanes sichuanensis</name>
    <dbReference type="NCBI Taxonomy" id="512349"/>
    <lineage>
        <taxon>Bacteria</taxon>
        <taxon>Bacillati</taxon>
        <taxon>Actinomycetota</taxon>
        <taxon>Actinomycetes</taxon>
        <taxon>Micromonosporales</taxon>
        <taxon>Micromonosporaceae</taxon>
        <taxon>Actinoplanes</taxon>
    </lineage>
</organism>
<dbReference type="RefSeq" id="WP_317795408.1">
    <property type="nucleotide sequence ID" value="NZ_AP028461.1"/>
</dbReference>
<accession>A0ABW4A3E8</accession>
<comment type="caution">
    <text evidence="1">The sequence shown here is derived from an EMBL/GenBank/DDBJ whole genome shotgun (WGS) entry which is preliminary data.</text>
</comment>
<dbReference type="Proteomes" id="UP001597183">
    <property type="component" value="Unassembled WGS sequence"/>
</dbReference>
<evidence type="ECO:0000313" key="1">
    <source>
        <dbReference type="EMBL" id="MFD1365171.1"/>
    </source>
</evidence>
<name>A0ABW4A3E8_9ACTN</name>
<reference evidence="2" key="1">
    <citation type="journal article" date="2019" name="Int. J. Syst. Evol. Microbiol.">
        <title>The Global Catalogue of Microorganisms (GCM) 10K type strain sequencing project: providing services to taxonomists for standard genome sequencing and annotation.</title>
        <authorList>
            <consortium name="The Broad Institute Genomics Platform"/>
            <consortium name="The Broad Institute Genome Sequencing Center for Infectious Disease"/>
            <person name="Wu L."/>
            <person name="Ma J."/>
        </authorList>
    </citation>
    <scope>NUCLEOTIDE SEQUENCE [LARGE SCALE GENOMIC DNA]</scope>
    <source>
        <strain evidence="2">CCM 7526</strain>
    </source>
</reference>
<dbReference type="InterPro" id="IPR032675">
    <property type="entry name" value="LRR_dom_sf"/>
</dbReference>
<dbReference type="SUPFAM" id="SSF52058">
    <property type="entry name" value="L domain-like"/>
    <property type="match status" value="1"/>
</dbReference>
<protein>
    <submittedName>
        <fullName evidence="1">Leucine-rich repeat domain-containing protein</fullName>
    </submittedName>
</protein>